<keyword evidence="5" id="KW-1185">Reference proteome</keyword>
<dbReference type="NCBIfam" id="TIGR02123">
    <property type="entry name" value="TRAP_fused"/>
    <property type="match status" value="1"/>
</dbReference>
<feature type="transmembrane region" description="Helical" evidence="2">
    <location>
        <begin position="370"/>
        <end position="391"/>
    </location>
</feature>
<feature type="transmembrane region" description="Helical" evidence="2">
    <location>
        <begin position="498"/>
        <end position="524"/>
    </location>
</feature>
<comment type="function">
    <text evidence="1">Part of the tripartite ATP-independent periplasmic (TRAP) transport system.</text>
</comment>
<dbReference type="Pfam" id="PF06808">
    <property type="entry name" value="DctM"/>
    <property type="match status" value="1"/>
</dbReference>
<dbReference type="GO" id="GO:0005886">
    <property type="term" value="C:plasma membrane"/>
    <property type="evidence" value="ECO:0007669"/>
    <property type="project" value="UniProtKB-SubCell"/>
</dbReference>
<feature type="transmembrane region" description="Helical" evidence="2">
    <location>
        <begin position="100"/>
        <end position="127"/>
    </location>
</feature>
<dbReference type="InterPro" id="IPR011853">
    <property type="entry name" value="TRAP_DctM-Dct_fused"/>
</dbReference>
<dbReference type="PANTHER" id="PTHR43849:SF2">
    <property type="entry name" value="BLL3936 PROTEIN"/>
    <property type="match status" value="1"/>
</dbReference>
<feature type="transmembrane region" description="Helical" evidence="2">
    <location>
        <begin position="305"/>
        <end position="326"/>
    </location>
</feature>
<feature type="transmembrane region" description="Helical" evidence="2">
    <location>
        <begin position="39"/>
        <end position="65"/>
    </location>
</feature>
<feature type="transmembrane region" description="Helical" evidence="2">
    <location>
        <begin position="448"/>
        <end position="465"/>
    </location>
</feature>
<keyword evidence="2" id="KW-1133">Transmembrane helix</keyword>
<feature type="transmembrane region" description="Helical" evidence="2">
    <location>
        <begin position="591"/>
        <end position="612"/>
    </location>
</feature>
<dbReference type="EMBL" id="SISK01000018">
    <property type="protein sequence ID" value="TBN36366.1"/>
    <property type="molecule type" value="Genomic_DNA"/>
</dbReference>
<sequence length="649" mass="68461">MRNFLAGLLSAGSGVPFTPTTRLVAVVLALPLAAFQVWLALWGVLTPIQIGLVFMIPMLIIATLTSGPRPDSTRIGWFEYAMAVAVAMAGAYLLTRSVSFSTWILGISRFGMADLVSGAVLMFVVLVIMKRRVGPGMTLIVLLLMAYLAFGHVLDGFLYHRPFSTAEIIEQSVISVNGGLFGTPVAAAALYVYLFVVFGKILEASGGGKFFFDLAAALTGRLSGGVAKVAVVSSGLFGMISGSPTSDVVTTGSITIPMMKRLGYPAHTAAAIETVASVGGSFMPPIMGAVVFMMVEFTGISYGDIVSSSIVLALLYYVGVMAQVHFFSLRYDLGAFEGEIPRIPRVLREGWMFLIPIAALVYLIEAGKSAQFSAVMAIALVIGLSSFSRLRENRIGPRRMVDLLVEATAMMAPLIAAVAGAGLVEQVLNVTGLGSKVSFVMFEFADGNKPLILLLAAGVTIIFGMGMPVPAVYALAAILLAPGMTGAGFGMLEAHLFLVWFSVASHLTPPVAIAAYVAAAIAAAEPMRTSLWAARFGILVFLLPFAFVLRPGLLMQDDMASILEDVVIVTMALCFMAPAVVGFFRTVLPGWLRVVLLGCGAIALFSAAMPWLAWSAAAAGLILLLSSTFFGSGQQVLDTAPLSAKRRSS</sequence>
<dbReference type="GO" id="GO:0022857">
    <property type="term" value="F:transmembrane transporter activity"/>
    <property type="evidence" value="ECO:0007669"/>
    <property type="project" value="UniProtKB-UniRule"/>
</dbReference>
<name>A0A4Q9FUU6_9RHOB</name>
<comment type="caution">
    <text evidence="4">The sequence shown here is derived from an EMBL/GenBank/DDBJ whole genome shotgun (WGS) entry which is preliminary data.</text>
</comment>
<comment type="subcellular location">
    <subcellularLocation>
        <location evidence="1">Cell inner membrane</location>
        <topology evidence="1">Multi-pass membrane protein</topology>
    </subcellularLocation>
</comment>
<evidence type="ECO:0000256" key="1">
    <source>
        <dbReference type="RuleBase" id="RU369079"/>
    </source>
</evidence>
<dbReference type="AlphaFoldDB" id="A0A4Q9FUU6"/>
<dbReference type="RefSeq" id="WP_130992245.1">
    <property type="nucleotide sequence ID" value="NZ_SISK01000018.1"/>
</dbReference>
<feature type="transmembrane region" description="Helical" evidence="2">
    <location>
        <begin position="346"/>
        <end position="364"/>
    </location>
</feature>
<feature type="transmembrane region" description="Helical" evidence="2">
    <location>
        <begin position="179"/>
        <end position="202"/>
    </location>
</feature>
<dbReference type="InterPro" id="IPR010656">
    <property type="entry name" value="DctM"/>
</dbReference>
<feature type="transmembrane region" description="Helical" evidence="2">
    <location>
        <begin position="139"/>
        <end position="159"/>
    </location>
</feature>
<evidence type="ECO:0000313" key="4">
    <source>
        <dbReference type="EMBL" id="TBN36366.1"/>
    </source>
</evidence>
<protein>
    <submittedName>
        <fullName evidence="4">TRAP transporter fused permease subunit</fullName>
    </submittedName>
</protein>
<evidence type="ECO:0000256" key="2">
    <source>
        <dbReference type="SAM" id="Phobius"/>
    </source>
</evidence>
<feature type="transmembrane region" description="Helical" evidence="2">
    <location>
        <begin position="77"/>
        <end position="94"/>
    </location>
</feature>
<keyword evidence="1" id="KW-1003">Cell membrane</keyword>
<organism evidence="4 5">
    <name type="scientific">Paracoccus subflavus</name>
    <dbReference type="NCBI Taxonomy" id="2528244"/>
    <lineage>
        <taxon>Bacteria</taxon>
        <taxon>Pseudomonadati</taxon>
        <taxon>Pseudomonadota</taxon>
        <taxon>Alphaproteobacteria</taxon>
        <taxon>Rhodobacterales</taxon>
        <taxon>Paracoccaceae</taxon>
        <taxon>Paracoccus</taxon>
    </lineage>
</organism>
<feature type="transmembrane region" description="Helical" evidence="2">
    <location>
        <begin position="268"/>
        <end position="293"/>
    </location>
</feature>
<evidence type="ECO:0000259" key="3">
    <source>
        <dbReference type="Pfam" id="PF06808"/>
    </source>
</evidence>
<reference evidence="4 5" key="1">
    <citation type="submission" date="2019-02" db="EMBL/GenBank/DDBJ databases">
        <title>Paracoccus subflavus sp. nov., isolated from marine sediment of the Pacific Ocean.</title>
        <authorList>
            <person name="Zhang G."/>
        </authorList>
    </citation>
    <scope>NUCLEOTIDE SEQUENCE [LARGE SCALE GENOMIC DNA]</scope>
    <source>
        <strain evidence="4 5">GY0581</strain>
    </source>
</reference>
<accession>A0A4Q9FUU6</accession>
<feature type="transmembrane region" description="Helical" evidence="2">
    <location>
        <begin position="403"/>
        <end position="428"/>
    </location>
</feature>
<evidence type="ECO:0000313" key="5">
    <source>
        <dbReference type="Proteomes" id="UP000293520"/>
    </source>
</evidence>
<feature type="transmembrane region" description="Helical" evidence="2">
    <location>
        <begin position="536"/>
        <end position="554"/>
    </location>
</feature>
<proteinExistence type="predicted"/>
<feature type="transmembrane region" description="Helical" evidence="2">
    <location>
        <begin position="566"/>
        <end position="584"/>
    </location>
</feature>
<keyword evidence="2" id="KW-0812">Transmembrane</keyword>
<keyword evidence="1" id="KW-0997">Cell inner membrane</keyword>
<keyword evidence="1" id="KW-0813">Transport</keyword>
<keyword evidence="2" id="KW-0472">Membrane</keyword>
<dbReference type="PANTHER" id="PTHR43849">
    <property type="entry name" value="BLL3936 PROTEIN"/>
    <property type="match status" value="1"/>
</dbReference>
<dbReference type="Proteomes" id="UP000293520">
    <property type="component" value="Unassembled WGS sequence"/>
</dbReference>
<gene>
    <name evidence="4" type="ORF">EYE42_15630</name>
</gene>
<dbReference type="OrthoDB" id="9759894at2"/>
<feature type="domain" description="TRAP C4-dicarboxylate transport system permease DctM subunit" evidence="3">
    <location>
        <begin position="121"/>
        <end position="556"/>
    </location>
</feature>